<evidence type="ECO:0000313" key="2">
    <source>
        <dbReference type="Proteomes" id="UP000034034"/>
    </source>
</evidence>
<keyword evidence="2" id="KW-1185">Reference proteome</keyword>
<dbReference type="EMBL" id="CP009922">
    <property type="protein sequence ID" value="AKG43781.1"/>
    <property type="molecule type" value="Genomic_DNA"/>
</dbReference>
<dbReference type="RefSeq" id="WP_046723889.1">
    <property type="nucleotide sequence ID" value="NZ_CP009922.3"/>
</dbReference>
<dbReference type="AlphaFoldDB" id="A0A0F7CNZ7"/>
<protein>
    <submittedName>
        <fullName evidence="1">Uncharacterized protein</fullName>
    </submittedName>
</protein>
<accession>A0A0F7CNZ7</accession>
<dbReference type="KEGG" id="sxi:SXIM_23970"/>
<dbReference type="PATRIC" id="fig|408015.6.peg.2433"/>
<evidence type="ECO:0000313" key="1">
    <source>
        <dbReference type="EMBL" id="AKG43781.1"/>
    </source>
</evidence>
<name>A0A0F7CNZ7_9ACTN</name>
<organism evidence="1 2">
    <name type="scientific">Streptomyces xiamenensis</name>
    <dbReference type="NCBI Taxonomy" id="408015"/>
    <lineage>
        <taxon>Bacteria</taxon>
        <taxon>Bacillati</taxon>
        <taxon>Actinomycetota</taxon>
        <taxon>Actinomycetes</taxon>
        <taxon>Kitasatosporales</taxon>
        <taxon>Streptomycetaceae</taxon>
        <taxon>Streptomyces</taxon>
    </lineage>
</organism>
<dbReference type="HOGENOM" id="CLU_193085_0_0_11"/>
<reference evidence="1" key="1">
    <citation type="submission" date="2019-08" db="EMBL/GenBank/DDBJ databases">
        <title>Complete genome sequence of a mangrove-derived Streptomyces xiamenensis.</title>
        <authorList>
            <person name="Xu J."/>
        </authorList>
    </citation>
    <scope>NUCLEOTIDE SEQUENCE</scope>
    <source>
        <strain evidence="1">318</strain>
    </source>
</reference>
<sequence>MSTPGKIPTRVTVNANTVQCGDIITVGGRPLLVIDLTQLRGGMKRMEFFSGEILTIHTETVLTATRQCAPARRPYRRQRGA</sequence>
<gene>
    <name evidence="1" type="ORF">SXIM_23970</name>
</gene>
<dbReference type="STRING" id="408015.SXIM_23970"/>
<proteinExistence type="predicted"/>
<dbReference type="Proteomes" id="UP000034034">
    <property type="component" value="Chromosome"/>
</dbReference>